<gene>
    <name evidence="3" type="ORF">H4075_03020</name>
</gene>
<dbReference type="SUPFAM" id="SSF47413">
    <property type="entry name" value="lambda repressor-like DNA-binding domains"/>
    <property type="match status" value="1"/>
</dbReference>
<proteinExistence type="predicted"/>
<dbReference type="SMART" id="SM00530">
    <property type="entry name" value="HTH_XRE"/>
    <property type="match status" value="1"/>
</dbReference>
<name>A0A7G5XI85_9BACT</name>
<dbReference type="CDD" id="cd00093">
    <property type="entry name" value="HTH_XRE"/>
    <property type="match status" value="1"/>
</dbReference>
<dbReference type="RefSeq" id="WP_182804027.1">
    <property type="nucleotide sequence ID" value="NZ_CP060007.1"/>
</dbReference>
<evidence type="ECO:0000259" key="2">
    <source>
        <dbReference type="PROSITE" id="PS50943"/>
    </source>
</evidence>
<dbReference type="Proteomes" id="UP000515344">
    <property type="component" value="Chromosome"/>
</dbReference>
<sequence>MKNKVKEQRLIQEISQTEFAEQLSVSRQTIHAIETGKYIPTTTLALKIAKLLNKKVEEVFILEKGD</sequence>
<dbReference type="InterPro" id="IPR010982">
    <property type="entry name" value="Lambda_DNA-bd_dom_sf"/>
</dbReference>
<protein>
    <submittedName>
        <fullName evidence="3">Helix-turn-helix transcriptional regulator</fullName>
    </submittedName>
</protein>
<organism evidence="3 4">
    <name type="scientific">Lacibacter sediminis</name>
    <dbReference type="NCBI Taxonomy" id="2760713"/>
    <lineage>
        <taxon>Bacteria</taxon>
        <taxon>Pseudomonadati</taxon>
        <taxon>Bacteroidota</taxon>
        <taxon>Chitinophagia</taxon>
        <taxon>Chitinophagales</taxon>
        <taxon>Chitinophagaceae</taxon>
        <taxon>Lacibacter</taxon>
    </lineage>
</organism>
<feature type="domain" description="HTH cro/C1-type" evidence="2">
    <location>
        <begin position="5"/>
        <end position="59"/>
    </location>
</feature>
<dbReference type="EMBL" id="CP060007">
    <property type="protein sequence ID" value="QNA45188.1"/>
    <property type="molecule type" value="Genomic_DNA"/>
</dbReference>
<reference evidence="4" key="1">
    <citation type="submission" date="2020-08" db="EMBL/GenBank/DDBJ databases">
        <title>Lacibacter sp. S13-6-6 genome sequencing.</title>
        <authorList>
            <person name="Jin L."/>
        </authorList>
    </citation>
    <scope>NUCLEOTIDE SEQUENCE [LARGE SCALE GENOMIC DNA]</scope>
    <source>
        <strain evidence="4">S13-6-6</strain>
    </source>
</reference>
<accession>A0A7G5XI85</accession>
<keyword evidence="1" id="KW-0238">DNA-binding</keyword>
<dbReference type="PANTHER" id="PTHR46558">
    <property type="entry name" value="TRACRIPTIONAL REGULATORY PROTEIN-RELATED-RELATED"/>
    <property type="match status" value="1"/>
</dbReference>
<dbReference type="Pfam" id="PF01381">
    <property type="entry name" value="HTH_3"/>
    <property type="match status" value="1"/>
</dbReference>
<dbReference type="Gene3D" id="1.10.260.40">
    <property type="entry name" value="lambda repressor-like DNA-binding domains"/>
    <property type="match status" value="1"/>
</dbReference>
<dbReference type="InterPro" id="IPR001387">
    <property type="entry name" value="Cro/C1-type_HTH"/>
</dbReference>
<dbReference type="GO" id="GO:0003677">
    <property type="term" value="F:DNA binding"/>
    <property type="evidence" value="ECO:0007669"/>
    <property type="project" value="UniProtKB-KW"/>
</dbReference>
<dbReference type="PANTHER" id="PTHR46558:SF4">
    <property type="entry name" value="DNA-BIDING PHAGE PROTEIN"/>
    <property type="match status" value="1"/>
</dbReference>
<evidence type="ECO:0000256" key="1">
    <source>
        <dbReference type="ARBA" id="ARBA00023125"/>
    </source>
</evidence>
<dbReference type="AlphaFoldDB" id="A0A7G5XI85"/>
<evidence type="ECO:0000313" key="4">
    <source>
        <dbReference type="Proteomes" id="UP000515344"/>
    </source>
</evidence>
<dbReference type="PROSITE" id="PS50943">
    <property type="entry name" value="HTH_CROC1"/>
    <property type="match status" value="1"/>
</dbReference>
<keyword evidence="4" id="KW-1185">Reference proteome</keyword>
<dbReference type="KEGG" id="lacs:H4075_03020"/>
<evidence type="ECO:0000313" key="3">
    <source>
        <dbReference type="EMBL" id="QNA45188.1"/>
    </source>
</evidence>